<dbReference type="eggNOG" id="ENOG502ZGPI">
    <property type="taxonomic scope" value="Bacteria"/>
</dbReference>
<comment type="caution">
    <text evidence="1">The sequence shown here is derived from an EMBL/GenBank/DDBJ whole genome shotgun (WGS) entry which is preliminary data.</text>
</comment>
<keyword evidence="2" id="KW-1185">Reference proteome</keyword>
<accession>A0A098QV50</accession>
<proteinExistence type="predicted"/>
<sequence length="117" mass="13979">MHRGIKKLIGLLRLEFDDMEEDLRLMEEIALDRYKRAEITEYVLKENNALFESEIRGIQSMARLLDDPRWEGFDDEQIMLEQFDQAVRKYISDYLLPPAIHGLLSRKMTKVRQFVCE</sequence>
<dbReference type="RefSeq" id="WP_037548678.1">
    <property type="nucleotide sequence ID" value="NZ_JNUP01000066.1"/>
</dbReference>
<evidence type="ECO:0000313" key="1">
    <source>
        <dbReference type="EMBL" id="KGE71441.1"/>
    </source>
</evidence>
<dbReference type="OrthoDB" id="370293at2"/>
<reference evidence="1 2" key="1">
    <citation type="submission" date="2014-05" db="EMBL/GenBank/DDBJ databases">
        <title>De novo Genome Sequence of Spirocheata sp.</title>
        <authorList>
            <person name="Shivani Y."/>
            <person name="Subhash Y."/>
            <person name="Tushar L."/>
            <person name="Sasikala C."/>
            <person name="Ramana C.V."/>
        </authorList>
    </citation>
    <scope>NUCLEOTIDE SEQUENCE [LARGE SCALE GENOMIC DNA]</scope>
    <source>
        <strain evidence="1 2">JC230</strain>
    </source>
</reference>
<protein>
    <submittedName>
        <fullName evidence="1">Uncharacterized protein</fullName>
    </submittedName>
</protein>
<dbReference type="AlphaFoldDB" id="A0A098QV50"/>
<dbReference type="EMBL" id="JNUP01000066">
    <property type="protein sequence ID" value="KGE71441.1"/>
    <property type="molecule type" value="Genomic_DNA"/>
</dbReference>
<dbReference type="Proteomes" id="UP000029692">
    <property type="component" value="Unassembled WGS sequence"/>
</dbReference>
<name>A0A098QV50_9SPIO</name>
<evidence type="ECO:0000313" key="2">
    <source>
        <dbReference type="Proteomes" id="UP000029692"/>
    </source>
</evidence>
<gene>
    <name evidence="1" type="ORF">DC28_11670</name>
</gene>
<organism evidence="1 2">
    <name type="scientific">Spirochaeta lutea</name>
    <dbReference type="NCBI Taxonomy" id="1480694"/>
    <lineage>
        <taxon>Bacteria</taxon>
        <taxon>Pseudomonadati</taxon>
        <taxon>Spirochaetota</taxon>
        <taxon>Spirochaetia</taxon>
        <taxon>Spirochaetales</taxon>
        <taxon>Spirochaetaceae</taxon>
        <taxon>Spirochaeta</taxon>
    </lineage>
</organism>